<reference evidence="2 3" key="1">
    <citation type="submission" date="2014-05" db="EMBL/GenBank/DDBJ databases">
        <title>ATOL: Assembling a taxonomically balanced genome-scale reconstruction of the evolutionary history of the Enterobacteriaceae.</title>
        <authorList>
            <person name="Plunkett G.III."/>
            <person name="Neeno-Eckwall E.C."/>
            <person name="Glasner J.D."/>
            <person name="Perna N.T."/>
        </authorList>
    </citation>
    <scope>NUCLEOTIDE SEQUENCE [LARGE SCALE GENOMIC DNA]</scope>
    <source>
        <strain evidence="2 3">ATCC 33320</strain>
    </source>
</reference>
<dbReference type="InterPro" id="IPR050266">
    <property type="entry name" value="AB_hydrolase_sf"/>
</dbReference>
<dbReference type="AlphaFoldDB" id="A0A085GE79"/>
<dbReference type="Proteomes" id="UP000028653">
    <property type="component" value="Unassembled WGS sequence"/>
</dbReference>
<evidence type="ECO:0000313" key="3">
    <source>
        <dbReference type="Proteomes" id="UP000028653"/>
    </source>
</evidence>
<feature type="domain" description="AB hydrolase-1" evidence="1">
    <location>
        <begin position="24"/>
        <end position="127"/>
    </location>
</feature>
<dbReference type="PANTHER" id="PTHR43798">
    <property type="entry name" value="MONOACYLGLYCEROL LIPASE"/>
    <property type="match status" value="1"/>
</dbReference>
<dbReference type="InterPro" id="IPR029058">
    <property type="entry name" value="AB_hydrolase_fold"/>
</dbReference>
<dbReference type="STRING" id="1006004.GBAG_1870"/>
<dbReference type="InterPro" id="IPR000073">
    <property type="entry name" value="AB_hydrolase_1"/>
</dbReference>
<dbReference type="EMBL" id="JMPI01000026">
    <property type="protein sequence ID" value="KFC82024.1"/>
    <property type="molecule type" value="Genomic_DNA"/>
</dbReference>
<proteinExistence type="predicted"/>
<dbReference type="SUPFAM" id="SSF53474">
    <property type="entry name" value="alpha/beta-Hydrolases"/>
    <property type="match status" value="1"/>
</dbReference>
<evidence type="ECO:0000259" key="1">
    <source>
        <dbReference type="Pfam" id="PF00561"/>
    </source>
</evidence>
<dbReference type="PANTHER" id="PTHR43798:SF33">
    <property type="entry name" value="HYDROLASE, PUTATIVE (AFU_ORTHOLOGUE AFUA_2G14860)-RELATED"/>
    <property type="match status" value="1"/>
</dbReference>
<dbReference type="RefSeq" id="WP_034495276.1">
    <property type="nucleotide sequence ID" value="NZ_JMPI01000026.1"/>
</dbReference>
<keyword evidence="3" id="KW-1185">Reference proteome</keyword>
<gene>
    <name evidence="2" type="ORF">GBAG_1870</name>
</gene>
<dbReference type="EC" id="3.7.1.-" evidence="2"/>
<name>A0A085GE79_9ENTR</name>
<dbReference type="GO" id="GO:0047372">
    <property type="term" value="F:monoacylglycerol lipase activity"/>
    <property type="evidence" value="ECO:0007669"/>
    <property type="project" value="TreeGrafter"/>
</dbReference>
<dbReference type="OrthoDB" id="5853561at2"/>
<dbReference type="GO" id="GO:0016020">
    <property type="term" value="C:membrane"/>
    <property type="evidence" value="ECO:0007669"/>
    <property type="project" value="TreeGrafter"/>
</dbReference>
<dbReference type="PRINTS" id="PR00111">
    <property type="entry name" value="ABHYDROLASE"/>
</dbReference>
<dbReference type="Pfam" id="PF00561">
    <property type="entry name" value="Abhydrolase_1"/>
    <property type="match status" value="1"/>
</dbReference>
<evidence type="ECO:0000313" key="2">
    <source>
        <dbReference type="EMBL" id="KFC82024.1"/>
    </source>
</evidence>
<sequence length="251" mass="27494">MESFFSTTANCRVRWLDLPGSGTPLVFVHGLGCASSYEYPRVVADKNFSGRRAILIDLPGYGYSEKPRDFSYSIKEQAQVVAELIGHLKLEKYFLYGHSMGGSICIEAAELSTANLSGLIVSEPNFHPGGGFFSQQICSVSEANYVSELHNTMIKNESGPWSGSLAAAAPWAVWRGAESMIKGNHWLTIFAQLEKPRSLIFGEQSLPDSDFTQVQNWGINTSVLAECGHCMSWENPAALAGALDSFCKQHE</sequence>
<organism evidence="2 3">
    <name type="scientific">Buttiauxella agrestis ATCC 33320</name>
    <dbReference type="NCBI Taxonomy" id="1006004"/>
    <lineage>
        <taxon>Bacteria</taxon>
        <taxon>Pseudomonadati</taxon>
        <taxon>Pseudomonadota</taxon>
        <taxon>Gammaproteobacteria</taxon>
        <taxon>Enterobacterales</taxon>
        <taxon>Enterobacteriaceae</taxon>
        <taxon>Buttiauxella</taxon>
    </lineage>
</organism>
<accession>A0A085GE79</accession>
<dbReference type="GO" id="GO:0046464">
    <property type="term" value="P:acylglycerol catabolic process"/>
    <property type="evidence" value="ECO:0007669"/>
    <property type="project" value="TreeGrafter"/>
</dbReference>
<dbReference type="Gene3D" id="3.40.50.1820">
    <property type="entry name" value="alpha/beta hydrolase"/>
    <property type="match status" value="1"/>
</dbReference>
<dbReference type="eggNOG" id="COG0596">
    <property type="taxonomic scope" value="Bacteria"/>
</dbReference>
<comment type="caution">
    <text evidence="2">The sequence shown here is derived from an EMBL/GenBank/DDBJ whole genome shotgun (WGS) entry which is preliminary data.</text>
</comment>
<keyword evidence="2" id="KW-0378">Hydrolase</keyword>
<protein>
    <submittedName>
        <fullName evidence="2">2-hydroxy-6-oxo-6-phenylhexa-2,4-dienoate hydrolase</fullName>
        <ecNumber evidence="2">3.7.1.-</ecNumber>
    </submittedName>
</protein>